<dbReference type="AlphaFoldDB" id="A0A7C8FN34"/>
<dbReference type="EMBL" id="WAJS01000030">
    <property type="protein sequence ID" value="KAB1642791.1"/>
    <property type="molecule type" value="Genomic_DNA"/>
</dbReference>
<evidence type="ECO:0000313" key="1">
    <source>
        <dbReference type="EMBL" id="KAB1642791.1"/>
    </source>
</evidence>
<proteinExistence type="predicted"/>
<accession>A0A7C8FN34</accession>
<sequence>MADNLKTSRDGTPTGEMVAEWLRANGYDGLCNPDAGCGCGLDDLMPCNQASDSFCVCAYEVPDKEGRSGDCFYCVSNGEQDEPSDTLEAVARDMWVWALGIATQNWTIVPERVDAFGRRLRKLGVTLDEW</sequence>
<gene>
    <name evidence="1" type="ORF">F8D48_09195</name>
</gene>
<comment type="caution">
    <text evidence="1">The sequence shown here is derived from an EMBL/GenBank/DDBJ whole genome shotgun (WGS) entry which is preliminary data.</text>
</comment>
<keyword evidence="2" id="KW-1185">Reference proteome</keyword>
<organism evidence="1 2">
    <name type="scientific">Adlercreutzia muris</name>
    <dbReference type="NCBI Taxonomy" id="1796610"/>
    <lineage>
        <taxon>Bacteria</taxon>
        <taxon>Bacillati</taxon>
        <taxon>Actinomycetota</taxon>
        <taxon>Coriobacteriia</taxon>
        <taxon>Eggerthellales</taxon>
        <taxon>Eggerthellaceae</taxon>
        <taxon>Adlercreutzia</taxon>
    </lineage>
</organism>
<dbReference type="Proteomes" id="UP000479639">
    <property type="component" value="Unassembled WGS sequence"/>
</dbReference>
<protein>
    <submittedName>
        <fullName evidence="1">Uncharacterized protein</fullName>
    </submittedName>
</protein>
<evidence type="ECO:0000313" key="2">
    <source>
        <dbReference type="Proteomes" id="UP000479639"/>
    </source>
</evidence>
<reference evidence="1 2" key="1">
    <citation type="submission" date="2019-09" db="EMBL/GenBank/DDBJ databases">
        <title>Whole genome shotgun sequencing (WGS) of Ellagibacter isourolithinifaciens DSM 104140(T) and Adlercreutzia muris DSM 29508(T).</title>
        <authorList>
            <person name="Stoll D.A."/>
            <person name="Danylec N."/>
            <person name="Huch M."/>
        </authorList>
    </citation>
    <scope>NUCLEOTIDE SEQUENCE [LARGE SCALE GENOMIC DNA]</scope>
    <source>
        <strain evidence="1 2">DSM 29508</strain>
    </source>
</reference>
<name>A0A7C8FN34_9ACTN</name>
<dbReference type="RefSeq" id="WP_151431459.1">
    <property type="nucleotide sequence ID" value="NZ_JANJZI010000002.1"/>
</dbReference>